<evidence type="ECO:0000313" key="5">
    <source>
        <dbReference type="Proteomes" id="UP001341444"/>
    </source>
</evidence>
<name>A0ABU6MEN1_9BACI</name>
<dbReference type="InterPro" id="IPR020476">
    <property type="entry name" value="Nudix_hydrolase"/>
</dbReference>
<evidence type="ECO:0000256" key="2">
    <source>
        <dbReference type="RuleBase" id="RU003476"/>
    </source>
</evidence>
<dbReference type="RefSeq" id="WP_066269963.1">
    <property type="nucleotide sequence ID" value="NZ_JARMAB010000011.1"/>
</dbReference>
<dbReference type="InterPro" id="IPR000086">
    <property type="entry name" value="NUDIX_hydrolase_dom"/>
</dbReference>
<protein>
    <submittedName>
        <fullName evidence="4">Nucleoside triphosphatase YtkD</fullName>
    </submittedName>
</protein>
<dbReference type="PROSITE" id="PS00893">
    <property type="entry name" value="NUDIX_BOX"/>
    <property type="match status" value="1"/>
</dbReference>
<comment type="similarity">
    <text evidence="2">Belongs to the Nudix hydrolase family.</text>
</comment>
<dbReference type="NCBIfam" id="TIGR02705">
    <property type="entry name" value="nudix_YtkD"/>
    <property type="match status" value="1"/>
</dbReference>
<dbReference type="Proteomes" id="UP001341444">
    <property type="component" value="Unassembled WGS sequence"/>
</dbReference>
<evidence type="ECO:0000259" key="3">
    <source>
        <dbReference type="PROSITE" id="PS51462"/>
    </source>
</evidence>
<dbReference type="EMBL" id="JARMAB010000011">
    <property type="protein sequence ID" value="MED1203104.1"/>
    <property type="molecule type" value="Genomic_DNA"/>
</dbReference>
<proteinExistence type="inferred from homology"/>
<dbReference type="InterPro" id="IPR014078">
    <property type="entry name" value="Nudix_YtkD"/>
</dbReference>
<evidence type="ECO:0000256" key="1">
    <source>
        <dbReference type="ARBA" id="ARBA00022801"/>
    </source>
</evidence>
<dbReference type="Gene3D" id="3.90.79.10">
    <property type="entry name" value="Nucleoside Triphosphate Pyrophosphohydrolase"/>
    <property type="match status" value="1"/>
</dbReference>
<dbReference type="SUPFAM" id="SSF55811">
    <property type="entry name" value="Nudix"/>
    <property type="match status" value="1"/>
</dbReference>
<gene>
    <name evidence="4" type="primary">ytkD</name>
    <name evidence="4" type="ORF">P4T90_08425</name>
</gene>
<accession>A0ABU6MEN1</accession>
<evidence type="ECO:0000313" key="4">
    <source>
        <dbReference type="EMBL" id="MED1203104.1"/>
    </source>
</evidence>
<dbReference type="InterPro" id="IPR015797">
    <property type="entry name" value="NUDIX_hydrolase-like_dom_sf"/>
</dbReference>
<dbReference type="Pfam" id="PF00293">
    <property type="entry name" value="NUDIX"/>
    <property type="match status" value="1"/>
</dbReference>
<organism evidence="4 5">
    <name type="scientific">Heyndrickxia acidicola</name>
    <dbReference type="NCBI Taxonomy" id="209389"/>
    <lineage>
        <taxon>Bacteria</taxon>
        <taxon>Bacillati</taxon>
        <taxon>Bacillota</taxon>
        <taxon>Bacilli</taxon>
        <taxon>Bacillales</taxon>
        <taxon>Bacillaceae</taxon>
        <taxon>Heyndrickxia</taxon>
    </lineage>
</organism>
<keyword evidence="1 2" id="KW-0378">Hydrolase</keyword>
<dbReference type="InterPro" id="IPR020084">
    <property type="entry name" value="NUDIX_hydrolase_CS"/>
</dbReference>
<keyword evidence="5" id="KW-1185">Reference proteome</keyword>
<feature type="domain" description="Nudix hydrolase" evidence="3">
    <location>
        <begin position="1"/>
        <end position="160"/>
    </location>
</feature>
<reference evidence="4 5" key="1">
    <citation type="submission" date="2023-03" db="EMBL/GenBank/DDBJ databases">
        <title>Bacillus Genome Sequencing.</title>
        <authorList>
            <person name="Dunlap C."/>
        </authorList>
    </citation>
    <scope>NUCLEOTIDE SEQUENCE [LARGE SCALE GENOMIC DNA]</scope>
    <source>
        <strain evidence="4 5">B-23453</strain>
    </source>
</reference>
<sequence length="160" mass="18162">MNQTFRDQNGYKVCLSFSKHSFPIVSKHVLVLCMFGEEWLLTSHPVRGLEFPGGKVEDNESVEEAAKREVFEETGGIVKRGSFIGEYMVEDTEKGPFVKTILFASIEQLEKKEHYNETNGPILIKGTLSDKLNREDFSFIMNDGVVFAAIERARDLQLLP</sequence>
<dbReference type="PRINTS" id="PR00502">
    <property type="entry name" value="NUDIXFAMILY"/>
</dbReference>
<comment type="caution">
    <text evidence="4">The sequence shown here is derived from an EMBL/GenBank/DDBJ whole genome shotgun (WGS) entry which is preliminary data.</text>
</comment>
<dbReference type="PROSITE" id="PS51462">
    <property type="entry name" value="NUDIX"/>
    <property type="match status" value="1"/>
</dbReference>